<dbReference type="AlphaFoldDB" id="A0A3P8MCD0"/>
<dbReference type="Proteomes" id="UP000271626">
    <property type="component" value="Chromosome"/>
</dbReference>
<organism evidence="1 2">
    <name type="scientific">Tsukamurella paurometabola</name>
    <name type="common">Corynebacterium paurometabolum</name>
    <dbReference type="NCBI Taxonomy" id="2061"/>
    <lineage>
        <taxon>Bacteria</taxon>
        <taxon>Bacillati</taxon>
        <taxon>Actinomycetota</taxon>
        <taxon>Actinomycetes</taxon>
        <taxon>Mycobacteriales</taxon>
        <taxon>Tsukamurellaceae</taxon>
        <taxon>Tsukamurella</taxon>
    </lineage>
</organism>
<proteinExistence type="predicted"/>
<sequence length="130" mass="13870">MPRKNPVLNRAARDLLPHLCGRIVTVTAGALGPLQKVAESTHPTLQEAYQALASLRAARGEIERAELELVGCLAMGGMAQIPLARVVGVRRETLSQKLAAVPWATARHDSLVRDADAPGGWIVRPGGDRP</sequence>
<dbReference type="EMBL" id="LR131273">
    <property type="protein sequence ID" value="VDR40410.1"/>
    <property type="molecule type" value="Genomic_DNA"/>
</dbReference>
<protein>
    <submittedName>
        <fullName evidence="1">Uncharacterized protein</fullName>
    </submittedName>
</protein>
<evidence type="ECO:0000313" key="1">
    <source>
        <dbReference type="EMBL" id="VDR40410.1"/>
    </source>
</evidence>
<name>A0A3P8MCD0_TSUPA</name>
<evidence type="ECO:0000313" key="2">
    <source>
        <dbReference type="Proteomes" id="UP000271626"/>
    </source>
</evidence>
<accession>A0A3P8MCD0</accession>
<dbReference type="RefSeq" id="WP_126197397.1">
    <property type="nucleotide sequence ID" value="NZ_CP085954.1"/>
</dbReference>
<gene>
    <name evidence="1" type="ORF">NCTC10741_03568</name>
</gene>
<dbReference type="OrthoDB" id="9961263at2"/>
<reference evidence="1 2" key="1">
    <citation type="submission" date="2018-12" db="EMBL/GenBank/DDBJ databases">
        <authorList>
            <consortium name="Pathogen Informatics"/>
        </authorList>
    </citation>
    <scope>NUCLEOTIDE SEQUENCE [LARGE SCALE GENOMIC DNA]</scope>
    <source>
        <strain evidence="1 2">NCTC10741</strain>
    </source>
</reference>